<accession>A0A178C1V8</accession>
<dbReference type="AlphaFoldDB" id="A0A178C1V8"/>
<dbReference type="FunFam" id="3.40.50.720:FF:000084">
    <property type="entry name" value="Short-chain dehydrogenase reductase"/>
    <property type="match status" value="1"/>
</dbReference>
<gene>
    <name evidence="5" type="ORF">AYO20_11076</name>
</gene>
<dbReference type="PANTHER" id="PTHR24321:SF8">
    <property type="entry name" value="ESTRADIOL 17-BETA-DEHYDROGENASE 8-RELATED"/>
    <property type="match status" value="1"/>
</dbReference>
<protein>
    <submittedName>
        <fullName evidence="5">Uncharacterized protein</fullName>
    </submittedName>
</protein>
<dbReference type="PRINTS" id="PR00081">
    <property type="entry name" value="GDHRDH"/>
</dbReference>
<keyword evidence="6" id="KW-1185">Reference proteome</keyword>
<dbReference type="PANTHER" id="PTHR24321">
    <property type="entry name" value="DEHYDROGENASES, SHORT CHAIN"/>
    <property type="match status" value="1"/>
</dbReference>
<reference evidence="5 6" key="1">
    <citation type="submission" date="2016-03" db="EMBL/GenBank/DDBJ databases">
        <title>The draft genome sequence of Fonsecaea nubica causative agent of cutaneous subcutaneous infection in human host.</title>
        <authorList>
            <person name="Costa F."/>
            <person name="Sybren D.H."/>
            <person name="Raittz R.T."/>
            <person name="Weiss V.A."/>
            <person name="Leao A.C."/>
            <person name="Gomes R."/>
            <person name="De Souza E.M."/>
            <person name="Pedrosa F.O."/>
            <person name="Steffens M.B."/>
            <person name="Bombassaro A."/>
            <person name="Tadra-Sfeir M.Z."/>
            <person name="Moreno L.F."/>
            <person name="Najafzadeh M.J."/>
            <person name="Felipe M.S."/>
            <person name="Teixeira M."/>
            <person name="Sun J."/>
            <person name="Xi L."/>
            <person name="Castro M.A."/>
            <person name="Vicente V.A."/>
        </authorList>
    </citation>
    <scope>NUCLEOTIDE SEQUENCE [LARGE SCALE GENOMIC DNA]</scope>
    <source>
        <strain evidence="5 6">CBS 269.64</strain>
    </source>
</reference>
<dbReference type="CDD" id="cd05233">
    <property type="entry name" value="SDR_c"/>
    <property type="match status" value="1"/>
</dbReference>
<evidence type="ECO:0000256" key="4">
    <source>
        <dbReference type="RuleBase" id="RU000363"/>
    </source>
</evidence>
<dbReference type="Pfam" id="PF00106">
    <property type="entry name" value="adh_short"/>
    <property type="match status" value="1"/>
</dbReference>
<name>A0A178C1V8_9EURO</name>
<dbReference type="InterPro" id="IPR002347">
    <property type="entry name" value="SDR_fam"/>
</dbReference>
<evidence type="ECO:0000256" key="2">
    <source>
        <dbReference type="ARBA" id="ARBA00022857"/>
    </source>
</evidence>
<dbReference type="SUPFAM" id="SSF51735">
    <property type="entry name" value="NAD(P)-binding Rossmann-fold domains"/>
    <property type="match status" value="1"/>
</dbReference>
<evidence type="ECO:0000313" key="5">
    <source>
        <dbReference type="EMBL" id="OAL23085.1"/>
    </source>
</evidence>
<dbReference type="Gene3D" id="3.40.50.720">
    <property type="entry name" value="NAD(P)-binding Rossmann-like Domain"/>
    <property type="match status" value="1"/>
</dbReference>
<evidence type="ECO:0000313" key="6">
    <source>
        <dbReference type="Proteomes" id="UP000185904"/>
    </source>
</evidence>
<dbReference type="OrthoDB" id="37659at2759"/>
<dbReference type="PROSITE" id="PS00061">
    <property type="entry name" value="ADH_SHORT"/>
    <property type="match status" value="1"/>
</dbReference>
<dbReference type="Proteomes" id="UP000185904">
    <property type="component" value="Unassembled WGS sequence"/>
</dbReference>
<sequence length="336" mass="35982">MGTGFPITEKSRTTIVFQETGSSSNGFRLSASGIRMQTFETLSTYSTRDFSPAELCSVYDKRLGVSIFNSLDFEHSRIVAMGFDLKDKVAIVTGSSSGMGFETTKLLLELGATVYGFDIDKAPDLFVANPKFKSHQGDIAQPGTPKAIVDGAVAAFGRIDILCNVAGISDTFNGLDTLEEQAWHRQLGVNLTGPTWLCKAVVDVFRKQGGGGAIVNVSSKAGTSGAICGVAYTAAKHGLVGVTKNIAWRYHEEGIRCNAICPGGYVSGIKSKMDFSKLDHEAMKVYGKVQELHLKGALDVTAPPDRPARLMAFLVSDWAIDINGAIIPIDNAWSTI</sequence>
<dbReference type="EMBL" id="LVCJ01000132">
    <property type="protein sequence ID" value="OAL23085.1"/>
    <property type="molecule type" value="Genomic_DNA"/>
</dbReference>
<proteinExistence type="inferred from homology"/>
<evidence type="ECO:0000256" key="3">
    <source>
        <dbReference type="ARBA" id="ARBA00023002"/>
    </source>
</evidence>
<comment type="caution">
    <text evidence="5">The sequence shown here is derived from an EMBL/GenBank/DDBJ whole genome shotgun (WGS) entry which is preliminary data.</text>
</comment>
<keyword evidence="2" id="KW-0521">NADP</keyword>
<evidence type="ECO:0000256" key="1">
    <source>
        <dbReference type="ARBA" id="ARBA00006484"/>
    </source>
</evidence>
<dbReference type="PRINTS" id="PR00080">
    <property type="entry name" value="SDRFAMILY"/>
</dbReference>
<dbReference type="GO" id="GO:0016491">
    <property type="term" value="F:oxidoreductase activity"/>
    <property type="evidence" value="ECO:0007669"/>
    <property type="project" value="UniProtKB-KW"/>
</dbReference>
<organism evidence="5 6">
    <name type="scientific">Fonsecaea nubica</name>
    <dbReference type="NCBI Taxonomy" id="856822"/>
    <lineage>
        <taxon>Eukaryota</taxon>
        <taxon>Fungi</taxon>
        <taxon>Dikarya</taxon>
        <taxon>Ascomycota</taxon>
        <taxon>Pezizomycotina</taxon>
        <taxon>Eurotiomycetes</taxon>
        <taxon>Chaetothyriomycetidae</taxon>
        <taxon>Chaetothyriales</taxon>
        <taxon>Herpotrichiellaceae</taxon>
        <taxon>Fonsecaea</taxon>
    </lineage>
</organism>
<keyword evidence="3" id="KW-0560">Oxidoreductase</keyword>
<dbReference type="InterPro" id="IPR036291">
    <property type="entry name" value="NAD(P)-bd_dom_sf"/>
</dbReference>
<dbReference type="GeneID" id="34594461"/>
<dbReference type="RefSeq" id="XP_022494707.1">
    <property type="nucleotide sequence ID" value="XM_022649329.1"/>
</dbReference>
<dbReference type="InterPro" id="IPR020904">
    <property type="entry name" value="Sc_DH/Rdtase_CS"/>
</dbReference>
<comment type="similarity">
    <text evidence="1 4">Belongs to the short-chain dehydrogenases/reductases (SDR) family.</text>
</comment>